<evidence type="ECO:0000256" key="2">
    <source>
        <dbReference type="ARBA" id="ARBA00022692"/>
    </source>
</evidence>
<keyword evidence="3 5" id="KW-1133">Transmembrane helix</keyword>
<accession>A0A383F0H1</accession>
<sequence>VGGIAIFFGHFYGSYMVKGLGEASEQLAGFGAPWLWSVFWVTLAAVFIFRGAHRRLEVIFYAFLIILSTSLIGVAVWSGPDPIAAAKGAFLFAVPEQSGSFGALLVITSLIGAVGGSIGNLLYPYFIQQKGWQGPRFRRMQLYDLAFGTAVLVIINLSVWTIGAELLHPRGITIESLNDLANLLTLTLGTFGGPIFYLGVFAALYSSVIGGAVGFGYLLSDVAHVCSS</sequence>
<feature type="transmembrane region" description="Helical" evidence="5">
    <location>
        <begin position="59"/>
        <end position="79"/>
    </location>
</feature>
<protein>
    <submittedName>
        <fullName evidence="6">Uncharacterized protein</fullName>
    </submittedName>
</protein>
<evidence type="ECO:0000256" key="5">
    <source>
        <dbReference type="SAM" id="Phobius"/>
    </source>
</evidence>
<comment type="subcellular location">
    <subcellularLocation>
        <location evidence="1">Membrane</location>
        <topology evidence="1">Multi-pass membrane protein</topology>
    </subcellularLocation>
</comment>
<evidence type="ECO:0000313" key="6">
    <source>
        <dbReference type="EMBL" id="SVE62163.1"/>
    </source>
</evidence>
<dbReference type="GO" id="GO:0016020">
    <property type="term" value="C:membrane"/>
    <property type="evidence" value="ECO:0007669"/>
    <property type="project" value="UniProtKB-SubCell"/>
</dbReference>
<feature type="transmembrane region" description="Helical" evidence="5">
    <location>
        <begin position="99"/>
        <end position="122"/>
    </location>
</feature>
<dbReference type="AlphaFoldDB" id="A0A383F0H1"/>
<gene>
    <name evidence="6" type="ORF">METZ01_LOCUS515017</name>
</gene>
<evidence type="ECO:0000256" key="4">
    <source>
        <dbReference type="ARBA" id="ARBA00023136"/>
    </source>
</evidence>
<organism evidence="6">
    <name type="scientific">marine metagenome</name>
    <dbReference type="NCBI Taxonomy" id="408172"/>
    <lineage>
        <taxon>unclassified sequences</taxon>
        <taxon>metagenomes</taxon>
        <taxon>ecological metagenomes</taxon>
    </lineage>
</organism>
<feature type="transmembrane region" description="Helical" evidence="5">
    <location>
        <begin position="142"/>
        <end position="162"/>
    </location>
</feature>
<feature type="transmembrane region" description="Helical" evidence="5">
    <location>
        <begin position="34"/>
        <end position="52"/>
    </location>
</feature>
<feature type="non-terminal residue" evidence="6">
    <location>
        <position position="1"/>
    </location>
</feature>
<dbReference type="Pfam" id="PF01566">
    <property type="entry name" value="Nramp"/>
    <property type="match status" value="1"/>
</dbReference>
<keyword evidence="4 5" id="KW-0472">Membrane</keyword>
<dbReference type="GO" id="GO:0046873">
    <property type="term" value="F:metal ion transmembrane transporter activity"/>
    <property type="evidence" value="ECO:0007669"/>
    <property type="project" value="InterPro"/>
</dbReference>
<feature type="non-terminal residue" evidence="6">
    <location>
        <position position="228"/>
    </location>
</feature>
<feature type="transmembrane region" description="Helical" evidence="5">
    <location>
        <begin position="195"/>
        <end position="219"/>
    </location>
</feature>
<evidence type="ECO:0000256" key="3">
    <source>
        <dbReference type="ARBA" id="ARBA00022989"/>
    </source>
</evidence>
<dbReference type="InterPro" id="IPR001046">
    <property type="entry name" value="NRAMP_fam"/>
</dbReference>
<name>A0A383F0H1_9ZZZZ</name>
<keyword evidence="2 5" id="KW-0812">Transmembrane</keyword>
<evidence type="ECO:0000256" key="1">
    <source>
        <dbReference type="ARBA" id="ARBA00004141"/>
    </source>
</evidence>
<proteinExistence type="predicted"/>
<reference evidence="6" key="1">
    <citation type="submission" date="2018-05" db="EMBL/GenBank/DDBJ databases">
        <authorList>
            <person name="Lanie J.A."/>
            <person name="Ng W.-L."/>
            <person name="Kazmierczak K.M."/>
            <person name="Andrzejewski T.M."/>
            <person name="Davidsen T.M."/>
            <person name="Wayne K.J."/>
            <person name="Tettelin H."/>
            <person name="Glass J.I."/>
            <person name="Rusch D."/>
            <person name="Podicherti R."/>
            <person name="Tsui H.-C.T."/>
            <person name="Winkler M.E."/>
        </authorList>
    </citation>
    <scope>NUCLEOTIDE SEQUENCE</scope>
</reference>
<dbReference type="EMBL" id="UINC01230155">
    <property type="protein sequence ID" value="SVE62163.1"/>
    <property type="molecule type" value="Genomic_DNA"/>
</dbReference>